<name>A0ABR3Z9J5_9PEZI</name>
<evidence type="ECO:0000313" key="3">
    <source>
        <dbReference type="Proteomes" id="UP001583280"/>
    </source>
</evidence>
<evidence type="ECO:0000256" key="1">
    <source>
        <dbReference type="SAM" id="SignalP"/>
    </source>
</evidence>
<gene>
    <name evidence="2" type="ORF">Cpir12675_002441</name>
</gene>
<dbReference type="Proteomes" id="UP001583280">
    <property type="component" value="Unassembled WGS sequence"/>
</dbReference>
<proteinExistence type="predicted"/>
<organism evidence="2 3">
    <name type="scientific">Ceratocystis pirilliformis</name>
    <dbReference type="NCBI Taxonomy" id="259994"/>
    <lineage>
        <taxon>Eukaryota</taxon>
        <taxon>Fungi</taxon>
        <taxon>Dikarya</taxon>
        <taxon>Ascomycota</taxon>
        <taxon>Pezizomycotina</taxon>
        <taxon>Sordariomycetes</taxon>
        <taxon>Hypocreomycetidae</taxon>
        <taxon>Microascales</taxon>
        <taxon>Ceratocystidaceae</taxon>
        <taxon>Ceratocystis</taxon>
    </lineage>
</organism>
<accession>A0ABR3Z9J5</accession>
<feature type="signal peptide" evidence="1">
    <location>
        <begin position="1"/>
        <end position="15"/>
    </location>
</feature>
<feature type="chain" id="PRO_5045791640" evidence="1">
    <location>
        <begin position="16"/>
        <end position="109"/>
    </location>
</feature>
<reference evidence="2 3" key="1">
    <citation type="journal article" date="2024" name="IMA Fungus">
        <title>IMA Genome - F19 : A genome assembly and annotation guide to empower mycologists, including annotated draft genome sequences of Ceratocystis pirilliformis, Diaporthe australafricana, Fusarium ophioides, Paecilomyces lecythidis, and Sporothrix stenoceras.</title>
        <authorList>
            <person name="Aylward J."/>
            <person name="Wilson A.M."/>
            <person name="Visagie C.M."/>
            <person name="Spraker J."/>
            <person name="Barnes I."/>
            <person name="Buitendag C."/>
            <person name="Ceriani C."/>
            <person name="Del Mar Angel L."/>
            <person name="du Plessis D."/>
            <person name="Fuchs T."/>
            <person name="Gasser K."/>
            <person name="Kramer D."/>
            <person name="Li W."/>
            <person name="Munsamy K."/>
            <person name="Piso A."/>
            <person name="Price J.L."/>
            <person name="Sonnekus B."/>
            <person name="Thomas C."/>
            <person name="van der Nest A."/>
            <person name="van Dijk A."/>
            <person name="van Heerden A."/>
            <person name="van Vuuren N."/>
            <person name="Yilmaz N."/>
            <person name="Duong T.A."/>
            <person name="van der Merwe N.A."/>
            <person name="Wingfield M.J."/>
            <person name="Wingfield B.D."/>
        </authorList>
    </citation>
    <scope>NUCLEOTIDE SEQUENCE [LARGE SCALE GENOMIC DNA]</scope>
    <source>
        <strain evidence="2 3">CMW 12675</strain>
    </source>
</reference>
<sequence length="109" mass="11351">MKLLSLVLIASATLASTVPVKEGHLHLRAIDYEACQGNEAASTCPQGQTCTPDPRQENGGGLICVPSHAGNFCGGFAGFECSDDTSCFDYPYDDCDPDNGGADCGGWCI</sequence>
<keyword evidence="3" id="KW-1185">Reference proteome</keyword>
<dbReference type="EMBL" id="JAWDJO010000047">
    <property type="protein sequence ID" value="KAL1897258.1"/>
    <property type="molecule type" value="Genomic_DNA"/>
</dbReference>
<protein>
    <submittedName>
        <fullName evidence="2">Uncharacterized protein</fullName>
    </submittedName>
</protein>
<keyword evidence="1" id="KW-0732">Signal</keyword>
<evidence type="ECO:0000313" key="2">
    <source>
        <dbReference type="EMBL" id="KAL1897258.1"/>
    </source>
</evidence>
<comment type="caution">
    <text evidence="2">The sequence shown here is derived from an EMBL/GenBank/DDBJ whole genome shotgun (WGS) entry which is preliminary data.</text>
</comment>